<accession>A0ABD1GDA9</accession>
<gene>
    <name evidence="4" type="ORF">AAHA92_26255</name>
</gene>
<proteinExistence type="inferred from homology"/>
<sequence>MSSKSEEKLPAHVVIFPFPAQGHMNCMLNLAHLFCLSDFHVTFIVSEFTHRLLLRNTSVPATSVPGYPRWPPRRSPPLR</sequence>
<keyword evidence="5" id="KW-1185">Reference proteome</keyword>
<feature type="region of interest" description="Disordered" evidence="2">
    <location>
        <begin position="60"/>
        <end position="79"/>
    </location>
</feature>
<comment type="caution">
    <text evidence="4">The sequence shown here is derived from an EMBL/GenBank/DDBJ whole genome shotgun (WGS) entry which is preliminary data.</text>
</comment>
<evidence type="ECO:0000313" key="5">
    <source>
        <dbReference type="Proteomes" id="UP001567538"/>
    </source>
</evidence>
<dbReference type="InterPro" id="IPR058980">
    <property type="entry name" value="Glyco_transf_N"/>
</dbReference>
<evidence type="ECO:0000256" key="2">
    <source>
        <dbReference type="SAM" id="MobiDB-lite"/>
    </source>
</evidence>
<protein>
    <submittedName>
        <fullName evidence="4">7-deoxyloganetic acid glucosyltransferase</fullName>
        <ecNumber evidence="4">2.4.1.323</ecNumber>
    </submittedName>
</protein>
<dbReference type="Proteomes" id="UP001567538">
    <property type="component" value="Unassembled WGS sequence"/>
</dbReference>
<dbReference type="Pfam" id="PF26168">
    <property type="entry name" value="Glyco_transf_N"/>
    <property type="match status" value="1"/>
</dbReference>
<dbReference type="GO" id="GO:0102970">
    <property type="term" value="F:7-deoxyloganetic acid glucosyltransferase activity"/>
    <property type="evidence" value="ECO:0007669"/>
    <property type="project" value="UniProtKB-EC"/>
</dbReference>
<reference evidence="4 5" key="1">
    <citation type="submission" date="2024-06" db="EMBL/GenBank/DDBJ databases">
        <title>A chromosome level genome sequence of Diviner's sage (Salvia divinorum).</title>
        <authorList>
            <person name="Ford S.A."/>
            <person name="Ro D.-K."/>
            <person name="Ness R.W."/>
            <person name="Phillips M.A."/>
        </authorList>
    </citation>
    <scope>NUCLEOTIDE SEQUENCE [LARGE SCALE GENOMIC DNA]</scope>
    <source>
        <strain evidence="4">SAF-2024a</strain>
        <tissue evidence="4">Leaf</tissue>
    </source>
</reference>
<evidence type="ECO:0000313" key="4">
    <source>
        <dbReference type="EMBL" id="KAL1542119.1"/>
    </source>
</evidence>
<dbReference type="PANTHER" id="PTHR11926:SF1392">
    <property type="entry name" value="GLYCOSYLTRANSFERASE"/>
    <property type="match status" value="1"/>
</dbReference>
<name>A0ABD1GDA9_SALDI</name>
<dbReference type="SUPFAM" id="SSF53756">
    <property type="entry name" value="UDP-Glycosyltransferase/glycogen phosphorylase"/>
    <property type="match status" value="1"/>
</dbReference>
<comment type="similarity">
    <text evidence="1">Belongs to the UDP-glycosyltransferase family.</text>
</comment>
<evidence type="ECO:0000259" key="3">
    <source>
        <dbReference type="Pfam" id="PF26168"/>
    </source>
</evidence>
<evidence type="ECO:0000256" key="1">
    <source>
        <dbReference type="ARBA" id="ARBA00009995"/>
    </source>
</evidence>
<keyword evidence="4" id="KW-0808">Transferase</keyword>
<keyword evidence="4" id="KW-0328">Glycosyltransferase</keyword>
<feature type="compositionally biased region" description="Pro residues" evidence="2">
    <location>
        <begin position="68"/>
        <end position="79"/>
    </location>
</feature>
<feature type="domain" description="Glycosyltransferase N-terminal" evidence="3">
    <location>
        <begin position="13"/>
        <end position="46"/>
    </location>
</feature>
<dbReference type="PANTHER" id="PTHR11926">
    <property type="entry name" value="GLUCOSYL/GLUCURONOSYL TRANSFERASES"/>
    <property type="match status" value="1"/>
</dbReference>
<dbReference type="EMBL" id="JBEAFC010000009">
    <property type="protein sequence ID" value="KAL1542119.1"/>
    <property type="molecule type" value="Genomic_DNA"/>
</dbReference>
<dbReference type="EC" id="2.4.1.323" evidence="4"/>
<dbReference type="AlphaFoldDB" id="A0ABD1GDA9"/>
<organism evidence="4 5">
    <name type="scientific">Salvia divinorum</name>
    <name type="common">Maria pastora</name>
    <name type="synonym">Diviner's sage</name>
    <dbReference type="NCBI Taxonomy" id="28513"/>
    <lineage>
        <taxon>Eukaryota</taxon>
        <taxon>Viridiplantae</taxon>
        <taxon>Streptophyta</taxon>
        <taxon>Embryophyta</taxon>
        <taxon>Tracheophyta</taxon>
        <taxon>Spermatophyta</taxon>
        <taxon>Magnoliopsida</taxon>
        <taxon>eudicotyledons</taxon>
        <taxon>Gunneridae</taxon>
        <taxon>Pentapetalae</taxon>
        <taxon>asterids</taxon>
        <taxon>lamiids</taxon>
        <taxon>Lamiales</taxon>
        <taxon>Lamiaceae</taxon>
        <taxon>Nepetoideae</taxon>
        <taxon>Mentheae</taxon>
        <taxon>Salviinae</taxon>
        <taxon>Salvia</taxon>
        <taxon>Salvia subgen. Calosphace</taxon>
    </lineage>
</organism>
<dbReference type="Gene3D" id="3.40.50.2000">
    <property type="entry name" value="Glycogen Phosphorylase B"/>
    <property type="match status" value="1"/>
</dbReference>